<keyword evidence="4" id="KW-0521">NADP</keyword>
<dbReference type="Gene3D" id="3.40.50.720">
    <property type="entry name" value="NAD(P)-binding Rossmann-like Domain"/>
    <property type="match status" value="1"/>
</dbReference>
<keyword evidence="6" id="KW-0560">Oxidoreductase</keyword>
<dbReference type="GO" id="GO:0008270">
    <property type="term" value="F:zinc ion binding"/>
    <property type="evidence" value="ECO:0007669"/>
    <property type="project" value="InterPro"/>
</dbReference>
<dbReference type="AlphaFoldDB" id="A0A892IF79"/>
<evidence type="ECO:0000256" key="5">
    <source>
        <dbReference type="ARBA" id="ARBA00022884"/>
    </source>
</evidence>
<evidence type="ECO:0000256" key="4">
    <source>
        <dbReference type="ARBA" id="ARBA00022857"/>
    </source>
</evidence>
<reference evidence="8 9" key="1">
    <citation type="submission" date="2021-02" db="EMBL/GenBank/DDBJ databases">
        <title>FDA dAtabase for Regulatory Grade micrObial Sequences (FDA-ARGOS): Supporting development and validation of Infectious Disease Dx tests.</title>
        <authorList>
            <person name="Minogue T."/>
            <person name="Wolcott M."/>
            <person name="Wasieloski L."/>
            <person name="Aguilar W."/>
            <person name="Moore D."/>
            <person name="Jaissle J."/>
            <person name="Tallon L."/>
            <person name="Sadzewicz L."/>
            <person name="Zhao X."/>
            <person name="Boylan J."/>
            <person name="Ott S."/>
            <person name="Bowen H."/>
            <person name="Vavikolanu K."/>
            <person name="Mehta A."/>
            <person name="Aluvathingal J."/>
            <person name="Nadendla S."/>
            <person name="Yan Y."/>
            <person name="Sichtig H."/>
        </authorList>
    </citation>
    <scope>NUCLEOTIDE SEQUENCE [LARGE SCALE GENOMIC DNA]</scope>
    <source>
        <strain evidence="8 9">FDAARGOS_1272</strain>
    </source>
</reference>
<keyword evidence="6" id="KW-0479">Metal-binding</keyword>
<dbReference type="InterPro" id="IPR002364">
    <property type="entry name" value="Quin_OxRdtase/zeta-crystal_CS"/>
</dbReference>
<dbReference type="RefSeq" id="WP_035975627.1">
    <property type="nucleotide sequence ID" value="NZ_CABVPR010000077.1"/>
</dbReference>
<dbReference type="GO" id="GO:0016491">
    <property type="term" value="F:oxidoreductase activity"/>
    <property type="evidence" value="ECO:0007669"/>
    <property type="project" value="UniProtKB-KW"/>
</dbReference>
<evidence type="ECO:0000256" key="3">
    <source>
        <dbReference type="ARBA" id="ARBA00022490"/>
    </source>
</evidence>
<keyword evidence="6" id="KW-0862">Zinc</keyword>
<comment type="subcellular location">
    <subcellularLocation>
        <location evidence="1">Cytoplasm</location>
    </subcellularLocation>
</comment>
<dbReference type="Proteomes" id="UP000625568">
    <property type="component" value="Chromosome 3"/>
</dbReference>
<dbReference type="NCBIfam" id="TIGR02817">
    <property type="entry name" value="adh_fam_1"/>
    <property type="match status" value="1"/>
</dbReference>
<keyword evidence="5" id="KW-0694">RNA-binding</keyword>
<feature type="domain" description="Enoyl reductase (ER)" evidence="7">
    <location>
        <begin position="14"/>
        <end position="332"/>
    </location>
</feature>
<name>A0A892IF79_9BURK</name>
<keyword evidence="3" id="KW-0963">Cytoplasm</keyword>
<dbReference type="SMART" id="SM00829">
    <property type="entry name" value="PKS_ER"/>
    <property type="match status" value="1"/>
</dbReference>
<evidence type="ECO:0000256" key="6">
    <source>
        <dbReference type="RuleBase" id="RU364000"/>
    </source>
</evidence>
<evidence type="ECO:0000259" key="7">
    <source>
        <dbReference type="SMART" id="SM00829"/>
    </source>
</evidence>
<dbReference type="InterPro" id="IPR036291">
    <property type="entry name" value="NAD(P)-bd_dom_sf"/>
</dbReference>
<comment type="similarity">
    <text evidence="6">Belongs to the zinc-containing alcohol dehydrogenase family. Quinone oxidoreductase subfamily.</text>
</comment>
<dbReference type="InterPro" id="IPR051603">
    <property type="entry name" value="Zinc-ADH_QOR/CCCR"/>
</dbReference>
<dbReference type="Pfam" id="PF13602">
    <property type="entry name" value="ADH_zinc_N_2"/>
    <property type="match status" value="1"/>
</dbReference>
<dbReference type="EMBL" id="CP069484">
    <property type="protein sequence ID" value="QRO80828.1"/>
    <property type="molecule type" value="Genomic_DNA"/>
</dbReference>
<protein>
    <recommendedName>
        <fullName evidence="6">Zinc-type alcohol dehydrogenase-like protein</fullName>
    </recommendedName>
</protein>
<keyword evidence="9" id="KW-1185">Reference proteome</keyword>
<dbReference type="Gene3D" id="3.90.180.10">
    <property type="entry name" value="Medium-chain alcohol dehydrogenases, catalytic domain"/>
    <property type="match status" value="1"/>
</dbReference>
<dbReference type="PANTHER" id="PTHR44154">
    <property type="entry name" value="QUINONE OXIDOREDUCTASE"/>
    <property type="match status" value="1"/>
</dbReference>
<dbReference type="GO" id="GO:0003723">
    <property type="term" value="F:RNA binding"/>
    <property type="evidence" value="ECO:0007669"/>
    <property type="project" value="UniProtKB-KW"/>
</dbReference>
<dbReference type="PROSITE" id="PS01162">
    <property type="entry name" value="QOR_ZETA_CRYSTAL"/>
    <property type="match status" value="1"/>
</dbReference>
<sequence length="335" mass="36138">MKAVVYTQHGLPADHPQSLLDADVSKPEAARRDLLVKVDAIAVNPVDTKVRMGSPTEQPRILGWDAAGTVEAIGSDVSMFAPGDKVFFAGSIARPGAYAEYVLVDERIAGRRPATLSSAQAAALPLTSLTAWELLFDRLGIAEGGGSGDALLIVGAAGGVGSMLTQLARRLTKLRVIGTASRPETRAWAQALGAHDVIDHHEPLLEGLRGIGVPQVRYVASLTQTDVHYAQLVEALAPQGRLAVIDDPDTLDAMPLKRKSISLHWELMFTRSLFETADMIRQHEILDRVSTLIDERVLRTTMAEHFGTINAANLRRAHALIESGRSRGKIVLEGF</sequence>
<dbReference type="InterPro" id="IPR013154">
    <property type="entry name" value="ADH-like_N"/>
</dbReference>
<dbReference type="GO" id="GO:0005737">
    <property type="term" value="C:cytoplasm"/>
    <property type="evidence" value="ECO:0007669"/>
    <property type="project" value="UniProtKB-SubCell"/>
</dbReference>
<proteinExistence type="inferred from homology"/>
<dbReference type="Pfam" id="PF08240">
    <property type="entry name" value="ADH_N"/>
    <property type="match status" value="1"/>
</dbReference>
<dbReference type="InterPro" id="IPR011032">
    <property type="entry name" value="GroES-like_sf"/>
</dbReference>
<dbReference type="CDD" id="cd08252">
    <property type="entry name" value="AL_MDR"/>
    <property type="match status" value="1"/>
</dbReference>
<comment type="subunit">
    <text evidence="2">Homotetramer.</text>
</comment>
<evidence type="ECO:0000256" key="2">
    <source>
        <dbReference type="ARBA" id="ARBA00011881"/>
    </source>
</evidence>
<evidence type="ECO:0000313" key="9">
    <source>
        <dbReference type="Proteomes" id="UP000625568"/>
    </source>
</evidence>
<dbReference type="InterPro" id="IPR020843">
    <property type="entry name" value="ER"/>
</dbReference>
<dbReference type="SUPFAM" id="SSF51735">
    <property type="entry name" value="NAD(P)-binding Rossmann-fold domains"/>
    <property type="match status" value="1"/>
</dbReference>
<dbReference type="GeneID" id="93131137"/>
<dbReference type="PANTHER" id="PTHR44154:SF1">
    <property type="entry name" value="QUINONE OXIDOREDUCTASE"/>
    <property type="match status" value="1"/>
</dbReference>
<dbReference type="InterPro" id="IPR014182">
    <property type="entry name" value="ADH_Zn_typ-1"/>
</dbReference>
<gene>
    <name evidence="8" type="ORF">I6K02_27215</name>
</gene>
<accession>A0A892IF79</accession>
<dbReference type="SUPFAM" id="SSF50129">
    <property type="entry name" value="GroES-like"/>
    <property type="match status" value="1"/>
</dbReference>
<evidence type="ECO:0000313" key="8">
    <source>
        <dbReference type="EMBL" id="QRO80828.1"/>
    </source>
</evidence>
<organism evidence="8 9">
    <name type="scientific">Burkholderia dolosa</name>
    <dbReference type="NCBI Taxonomy" id="152500"/>
    <lineage>
        <taxon>Bacteria</taxon>
        <taxon>Pseudomonadati</taxon>
        <taxon>Pseudomonadota</taxon>
        <taxon>Betaproteobacteria</taxon>
        <taxon>Burkholderiales</taxon>
        <taxon>Burkholderiaceae</taxon>
        <taxon>Burkholderia</taxon>
        <taxon>Burkholderia cepacia complex</taxon>
    </lineage>
</organism>
<evidence type="ECO:0000256" key="1">
    <source>
        <dbReference type="ARBA" id="ARBA00004496"/>
    </source>
</evidence>